<accession>A0A6P3BQP7</accession>
<name>A0A6P3BQP7_9BURK</name>
<evidence type="ECO:0000313" key="4">
    <source>
        <dbReference type="Proteomes" id="UP000494182"/>
    </source>
</evidence>
<feature type="transmembrane region" description="Helical" evidence="2">
    <location>
        <begin position="192"/>
        <end position="213"/>
    </location>
</feature>
<keyword evidence="2" id="KW-0812">Transmembrane</keyword>
<dbReference type="EMBL" id="CABVQT010000025">
    <property type="protein sequence ID" value="VWD61841.1"/>
    <property type="molecule type" value="Genomic_DNA"/>
</dbReference>
<feature type="region of interest" description="Disordered" evidence="1">
    <location>
        <begin position="147"/>
        <end position="178"/>
    </location>
</feature>
<dbReference type="AlphaFoldDB" id="A0A6P3BQP7"/>
<evidence type="ECO:0000256" key="1">
    <source>
        <dbReference type="SAM" id="MobiDB-lite"/>
    </source>
</evidence>
<proteinExistence type="predicted"/>
<keyword evidence="2" id="KW-0472">Membrane</keyword>
<keyword evidence="2" id="KW-1133">Transmembrane helix</keyword>
<evidence type="ECO:0000256" key="2">
    <source>
        <dbReference type="SAM" id="Phobius"/>
    </source>
</evidence>
<protein>
    <submittedName>
        <fullName evidence="3">Uncharacterized protein</fullName>
    </submittedName>
</protein>
<reference evidence="3 4" key="1">
    <citation type="submission" date="2019-09" db="EMBL/GenBank/DDBJ databases">
        <authorList>
            <person name="Depoorter E."/>
        </authorList>
    </citation>
    <scope>NUCLEOTIDE SEQUENCE [LARGE SCALE GENOMIC DNA]</scope>
    <source>
        <strain evidence="3">R-71171</strain>
    </source>
</reference>
<evidence type="ECO:0000313" key="3">
    <source>
        <dbReference type="EMBL" id="VWD61841.1"/>
    </source>
</evidence>
<dbReference type="Proteomes" id="UP000494182">
    <property type="component" value="Unassembled WGS sequence"/>
</dbReference>
<sequence length="215" mass="23987">MIGITSIARRRIRSNKQNSGISALCHRQSNRGVSYFIREGCRLQSFSRESTFRFLIDNLVKPLVCDRHVSRPNRCSDRRVVRLQQKHARDAAMHVLFAPAHSRRPCDQSSRNISIPHDSSLFSPSPIAHPDHVAYGAARPRAIQRPTRALSPGPSTVVPHDGRVGRARRSPSPRCRPPAPRILEERDVIHKVLILFALCIAGLAAIAAGFQHIPS</sequence>
<organism evidence="3 4">
    <name type="scientific">Burkholderia contaminans</name>
    <dbReference type="NCBI Taxonomy" id="488447"/>
    <lineage>
        <taxon>Bacteria</taxon>
        <taxon>Pseudomonadati</taxon>
        <taxon>Pseudomonadota</taxon>
        <taxon>Betaproteobacteria</taxon>
        <taxon>Burkholderiales</taxon>
        <taxon>Burkholderiaceae</taxon>
        <taxon>Burkholderia</taxon>
        <taxon>Burkholderia cepacia complex</taxon>
    </lineage>
</organism>
<gene>
    <name evidence="3" type="ORF">BCO71171_06721</name>
</gene>